<reference evidence="2" key="1">
    <citation type="submission" date="2017-02" db="EMBL/GenBank/DDBJ databases">
        <authorList>
            <person name="Varghese N."/>
            <person name="Submissions S."/>
        </authorList>
    </citation>
    <scope>NUCLEOTIDE SEQUENCE [LARGE SCALE GENOMIC DNA]</scope>
    <source>
        <strain evidence="2">DSM 22385</strain>
    </source>
</reference>
<sequence length="732" mass="82433">MNPISPWAAVAGEKFKASATVSIYKCKLGTMDVSVQLHDDSFWILTKNEFGGRIAFRAAYCAGGTFGLSGVIEKGEQIVFTLSSVIGRFTVNLSLIDGVEPIMQYQTKFRPVADTFIPFWPWDILITSKHGSPENTSGQIHVAQEGTRSGLLYFSLTRPRAGSVMYMQNLTELAEYNEQTKTSSGGVVGGQWPEMGLALPPAIEVPLKANKELVISDAYIVFSSDSPTDEAAVTHQYLNLLARLYTRMPKPETEYNNWPHILQNGLRDLLENPGCMSQVKGNQYFNAYVSDHETPPEIMVQLAVLLPLIDYVEWSGEKIEVIKRIREGLPSFYDEQLGTIRRWLPAAQGKLKGEEEQKKPDVMDSWYLHHPLLNLSRMALKGDKIAHKLFMDSIPFAMKVARHFQYKWPVFYDLKTLEVIKGETQPGKGGEKDVAGLYAHIMLQAFELTKEDKYLREAETAAMTLSGLGFELFYQANNTAFSSGALLRLYKITGKEIYKNLSYLCIANVLKNVQLWDCNYGFGKNFPSFFALFPLNDAPYTAVYEEQEVFCALHDYLNHAEGVDILPSVSLLLAEYIKYLTYRAVYYYPPKLPADMLCEEAKIGEIDNKLWIALEDLHDGWEQSGQVGQEVYGAGNAFGILPRHYIRIPGEDFMIFVEYPKTKVRRSKNEVTLHIQGNHQLACKVRVVANGSKCPDMTISASRQGRIKESKASDGAIEYVVYGDQKLVISWA</sequence>
<dbReference type="InterPro" id="IPR008928">
    <property type="entry name" value="6-hairpin_glycosidase_sf"/>
</dbReference>
<dbReference type="AlphaFoldDB" id="A0A1T5CVW8"/>
<dbReference type="OrthoDB" id="7520791at2"/>
<dbReference type="EMBL" id="FUYR01000002">
    <property type="protein sequence ID" value="SKB63655.1"/>
    <property type="molecule type" value="Genomic_DNA"/>
</dbReference>
<dbReference type="STRING" id="572036.SAMN05661099_1946"/>
<evidence type="ECO:0000313" key="1">
    <source>
        <dbReference type="EMBL" id="SKB63655.1"/>
    </source>
</evidence>
<dbReference type="RefSeq" id="WP_079702493.1">
    <property type="nucleotide sequence ID" value="NZ_FUYR01000002.1"/>
</dbReference>
<proteinExistence type="predicted"/>
<evidence type="ECO:0000313" key="2">
    <source>
        <dbReference type="Proteomes" id="UP000189981"/>
    </source>
</evidence>
<dbReference type="Proteomes" id="UP000189981">
    <property type="component" value="Unassembled WGS sequence"/>
</dbReference>
<accession>A0A1T5CVW8</accession>
<name>A0A1T5CVW8_9SPHI</name>
<gene>
    <name evidence="1" type="ORF">SAMN05661099_1946</name>
</gene>
<dbReference type="SUPFAM" id="SSF48208">
    <property type="entry name" value="Six-hairpin glycosidases"/>
    <property type="match status" value="1"/>
</dbReference>
<dbReference type="GO" id="GO:0005975">
    <property type="term" value="P:carbohydrate metabolic process"/>
    <property type="evidence" value="ECO:0007669"/>
    <property type="project" value="InterPro"/>
</dbReference>
<keyword evidence="2" id="KW-1185">Reference proteome</keyword>
<protein>
    <submittedName>
        <fullName evidence="1">Uncharacterized protein</fullName>
    </submittedName>
</protein>
<organism evidence="1 2">
    <name type="scientific">Daejeonella lutea</name>
    <dbReference type="NCBI Taxonomy" id="572036"/>
    <lineage>
        <taxon>Bacteria</taxon>
        <taxon>Pseudomonadati</taxon>
        <taxon>Bacteroidota</taxon>
        <taxon>Sphingobacteriia</taxon>
        <taxon>Sphingobacteriales</taxon>
        <taxon>Sphingobacteriaceae</taxon>
        <taxon>Daejeonella</taxon>
    </lineage>
</organism>